<feature type="compositionally biased region" description="Basic residues" evidence="1">
    <location>
        <begin position="61"/>
        <end position="70"/>
    </location>
</feature>
<evidence type="ECO:0000313" key="3">
    <source>
        <dbReference type="Proteomes" id="UP000740754"/>
    </source>
</evidence>
<dbReference type="Proteomes" id="UP000740754">
    <property type="component" value="Unassembled WGS sequence"/>
</dbReference>
<proteinExistence type="predicted"/>
<organism evidence="2 3">
    <name type="scientific">Marichromatium bheemlicum</name>
    <dbReference type="NCBI Taxonomy" id="365339"/>
    <lineage>
        <taxon>Bacteria</taxon>
        <taxon>Pseudomonadati</taxon>
        <taxon>Pseudomonadota</taxon>
        <taxon>Gammaproteobacteria</taxon>
        <taxon>Chromatiales</taxon>
        <taxon>Chromatiaceae</taxon>
        <taxon>Marichromatium</taxon>
    </lineage>
</organism>
<comment type="caution">
    <text evidence="2">The sequence shown here is derived from an EMBL/GenBank/DDBJ whole genome shotgun (WGS) entry which is preliminary data.</text>
</comment>
<dbReference type="RefSeq" id="WP_168666595.1">
    <property type="nucleotide sequence ID" value="NZ_JAAXKX010000003.1"/>
</dbReference>
<gene>
    <name evidence="2" type="ORF">HF203_03410</name>
</gene>
<evidence type="ECO:0000256" key="1">
    <source>
        <dbReference type="SAM" id="MobiDB-lite"/>
    </source>
</evidence>
<dbReference type="EMBL" id="JAAXKX010000003">
    <property type="protein sequence ID" value="NKN32267.1"/>
    <property type="molecule type" value="Genomic_DNA"/>
</dbReference>
<reference evidence="2 3" key="1">
    <citation type="submission" date="2020-04" db="EMBL/GenBank/DDBJ databases">
        <title>Draft Whole-Genome sequence of Marichromatium bheemlicum DSM 18632, type strain.</title>
        <authorList>
            <person name="Kyndt J.A."/>
            <person name="Meyer T.E."/>
        </authorList>
    </citation>
    <scope>NUCLEOTIDE SEQUENCE [LARGE SCALE GENOMIC DNA]</scope>
    <source>
        <strain evidence="2 3">DSM 18632</strain>
    </source>
</reference>
<keyword evidence="3" id="KW-1185">Reference proteome</keyword>
<evidence type="ECO:0000313" key="2">
    <source>
        <dbReference type="EMBL" id="NKN32267.1"/>
    </source>
</evidence>
<sequence length="85" mass="9417">MRQALKSGDREALERARDSLLNLLGDLGYFDRLYLLDDEGKLLLAPSPKTPIPTAGTRLAQRARARRRPTRASPTVISSTSCHRG</sequence>
<protein>
    <submittedName>
        <fullName evidence="2">Uncharacterized protein</fullName>
    </submittedName>
</protein>
<feature type="compositionally biased region" description="Polar residues" evidence="1">
    <location>
        <begin position="73"/>
        <end position="85"/>
    </location>
</feature>
<feature type="region of interest" description="Disordered" evidence="1">
    <location>
        <begin position="45"/>
        <end position="85"/>
    </location>
</feature>
<accession>A0ABX1I4F1</accession>
<name>A0ABX1I4F1_9GAMM</name>